<reference evidence="2" key="1">
    <citation type="submission" date="2019-09" db="EMBL/GenBank/DDBJ databases">
        <title>Isolation and complete genome sequencing of Methylocystis species.</title>
        <authorList>
            <person name="Rumah B.L."/>
            <person name="Stead C.E."/>
            <person name="Stevens B.C."/>
            <person name="Minton N.P."/>
            <person name="Grosse-Honebrink A."/>
            <person name="Zhang Y."/>
        </authorList>
    </citation>
    <scope>NUCLEOTIDE SEQUENCE [LARGE SCALE GENOMIC DNA]</scope>
    <source>
        <strain evidence="2">BRCS1</strain>
    </source>
</reference>
<protein>
    <submittedName>
        <fullName evidence="1">Uncharacterized protein</fullName>
    </submittedName>
</protein>
<organism evidence="1 2">
    <name type="scientific">Methylocystis rosea</name>
    <dbReference type="NCBI Taxonomy" id="173366"/>
    <lineage>
        <taxon>Bacteria</taxon>
        <taxon>Pseudomonadati</taxon>
        <taxon>Pseudomonadota</taxon>
        <taxon>Alphaproteobacteria</taxon>
        <taxon>Hyphomicrobiales</taxon>
        <taxon>Methylocystaceae</taxon>
        <taxon>Methylocystis</taxon>
    </lineage>
</organism>
<dbReference type="RefSeq" id="WP_154451042.1">
    <property type="nucleotide sequence ID" value="NZ_CP044328.1"/>
</dbReference>
<dbReference type="Proteomes" id="UP000424673">
    <property type="component" value="Chromosome"/>
</dbReference>
<sequence>MLSPQFVEGVTLKPRFMVSAWLRSGAANVIMSKLRQESRAYTAYVIGAAACAKADAKKLTDFFDENLLQHFYLERFLSIT</sequence>
<evidence type="ECO:0000313" key="2">
    <source>
        <dbReference type="Proteomes" id="UP000424673"/>
    </source>
</evidence>
<gene>
    <name evidence="1" type="ORF">F7D13_03645</name>
</gene>
<name>A0ABX6EIC8_9HYPH</name>
<keyword evidence="2" id="KW-1185">Reference proteome</keyword>
<accession>A0ABX6EIC8</accession>
<reference evidence="1 2" key="2">
    <citation type="journal article" date="2021" name="AMB Express">
        <title>Isolation and characterisation of Methylocystis spp. for poly-3-hydroxybutyrate production using waste methane feedstocks.</title>
        <authorList>
            <person name="Rumah B.L."/>
            <person name="Stead C.E."/>
            <person name="Claxton Stevens B.H."/>
            <person name="Minton N.P."/>
            <person name="Grosse-Honebrink A."/>
            <person name="Zhang Y."/>
        </authorList>
    </citation>
    <scope>NUCLEOTIDE SEQUENCE [LARGE SCALE GENOMIC DNA]</scope>
    <source>
        <strain evidence="1 2">BRCS1</strain>
    </source>
</reference>
<proteinExistence type="predicted"/>
<dbReference type="EMBL" id="CP044328">
    <property type="protein sequence ID" value="QGM93181.1"/>
    <property type="molecule type" value="Genomic_DNA"/>
</dbReference>
<evidence type="ECO:0000313" key="1">
    <source>
        <dbReference type="EMBL" id="QGM93181.1"/>
    </source>
</evidence>